<evidence type="ECO:0000256" key="1">
    <source>
        <dbReference type="ARBA" id="ARBA00022490"/>
    </source>
</evidence>
<feature type="compositionally biased region" description="Basic residues" evidence="7">
    <location>
        <begin position="437"/>
        <end position="458"/>
    </location>
</feature>
<comment type="subcellular location">
    <subcellularLocation>
        <location evidence="6">Cytoplasm</location>
    </subcellularLocation>
</comment>
<dbReference type="Gene3D" id="3.40.50.150">
    <property type="entry name" value="Vaccinia Virus protein VP39"/>
    <property type="match status" value="1"/>
</dbReference>
<feature type="region of interest" description="Disordered" evidence="7">
    <location>
        <begin position="434"/>
        <end position="458"/>
    </location>
</feature>
<feature type="compositionally biased region" description="Low complexity" evidence="7">
    <location>
        <begin position="152"/>
        <end position="169"/>
    </location>
</feature>
<reference evidence="9" key="1">
    <citation type="submission" date="2016-06" db="EMBL/GenBank/DDBJ databases">
        <authorList>
            <person name="Varghese N."/>
            <person name="Submissions Spin"/>
        </authorList>
    </citation>
    <scope>NUCLEOTIDE SEQUENCE [LARGE SCALE GENOMIC DNA]</scope>
    <source>
        <strain evidence="9">DSM 45246</strain>
    </source>
</reference>
<feature type="binding site" evidence="6">
    <location>
        <begin position="339"/>
        <end position="340"/>
    </location>
    <ligand>
        <name>S-adenosyl-L-methionine</name>
        <dbReference type="ChEBI" id="CHEBI:59789"/>
    </ligand>
</feature>
<feature type="compositionally biased region" description="Basic and acidic residues" evidence="7">
    <location>
        <begin position="98"/>
        <end position="110"/>
    </location>
</feature>
<evidence type="ECO:0000256" key="5">
    <source>
        <dbReference type="ARBA" id="ARBA00022691"/>
    </source>
</evidence>
<evidence type="ECO:0000313" key="8">
    <source>
        <dbReference type="EMBL" id="SCF11218.1"/>
    </source>
</evidence>
<comment type="similarity">
    <text evidence="6">Belongs to the methyltransferase superfamily. RNA methyltransferase RsmG family.</text>
</comment>
<dbReference type="EC" id="2.1.1.-" evidence="6"/>
<feature type="binding site" evidence="6">
    <location>
        <position position="360"/>
    </location>
    <ligand>
        <name>S-adenosyl-L-methionine</name>
        <dbReference type="ChEBI" id="CHEBI:59789"/>
    </ligand>
</feature>
<feature type="binding site" evidence="6">
    <location>
        <position position="287"/>
    </location>
    <ligand>
        <name>S-adenosyl-L-methionine</name>
        <dbReference type="ChEBI" id="CHEBI:59789"/>
    </ligand>
</feature>
<dbReference type="Pfam" id="PF02527">
    <property type="entry name" value="GidB"/>
    <property type="match status" value="1"/>
</dbReference>
<dbReference type="PANTHER" id="PTHR31760:SF0">
    <property type="entry name" value="S-ADENOSYL-L-METHIONINE-DEPENDENT METHYLTRANSFERASES SUPERFAMILY PROTEIN"/>
    <property type="match status" value="1"/>
</dbReference>
<dbReference type="PANTHER" id="PTHR31760">
    <property type="entry name" value="S-ADENOSYL-L-METHIONINE-DEPENDENT METHYLTRANSFERASES SUPERFAMILY PROTEIN"/>
    <property type="match status" value="1"/>
</dbReference>
<dbReference type="GO" id="GO:0005829">
    <property type="term" value="C:cytosol"/>
    <property type="evidence" value="ECO:0007669"/>
    <property type="project" value="TreeGrafter"/>
</dbReference>
<evidence type="ECO:0000256" key="7">
    <source>
        <dbReference type="SAM" id="MobiDB-lite"/>
    </source>
</evidence>
<dbReference type="Proteomes" id="UP000199629">
    <property type="component" value="Unassembled WGS sequence"/>
</dbReference>
<keyword evidence="2 6" id="KW-0698">rRNA processing</keyword>
<feature type="compositionally biased region" description="Basic and acidic residues" evidence="7">
    <location>
        <begin position="170"/>
        <end position="180"/>
    </location>
</feature>
<dbReference type="InterPro" id="IPR029063">
    <property type="entry name" value="SAM-dependent_MTases_sf"/>
</dbReference>
<keyword evidence="9" id="KW-1185">Reference proteome</keyword>
<evidence type="ECO:0000256" key="3">
    <source>
        <dbReference type="ARBA" id="ARBA00022603"/>
    </source>
</evidence>
<dbReference type="HAMAP" id="MF_00074">
    <property type="entry name" value="16SrRNA_methyltr_G"/>
    <property type="match status" value="1"/>
</dbReference>
<feature type="compositionally biased region" description="Low complexity" evidence="7">
    <location>
        <begin position="1"/>
        <end position="11"/>
    </location>
</feature>
<dbReference type="EMBL" id="FMCS01000006">
    <property type="protein sequence ID" value="SCF11218.1"/>
    <property type="molecule type" value="Genomic_DNA"/>
</dbReference>
<evidence type="ECO:0000256" key="6">
    <source>
        <dbReference type="HAMAP-Rule" id="MF_00074"/>
    </source>
</evidence>
<evidence type="ECO:0000256" key="2">
    <source>
        <dbReference type="ARBA" id="ARBA00022552"/>
    </source>
</evidence>
<feature type="binding site" evidence="6">
    <location>
        <position position="292"/>
    </location>
    <ligand>
        <name>S-adenosyl-L-methionine</name>
        <dbReference type="ChEBI" id="CHEBI:59789"/>
    </ligand>
</feature>
<accession>A0A1C4XRX9</accession>
<feature type="region of interest" description="Disordered" evidence="7">
    <location>
        <begin position="132"/>
        <end position="216"/>
    </location>
</feature>
<comment type="function">
    <text evidence="6">Specifically methylates the N7 position of a guanine in 16S rRNA.</text>
</comment>
<comment type="caution">
    <text evidence="6">Lacks conserved residue(s) required for the propagation of feature annotation.</text>
</comment>
<dbReference type="NCBIfam" id="TIGR00138">
    <property type="entry name" value="rsmG_gidB"/>
    <property type="match status" value="1"/>
</dbReference>
<feature type="region of interest" description="Disordered" evidence="7">
    <location>
        <begin position="88"/>
        <end position="118"/>
    </location>
</feature>
<protein>
    <recommendedName>
        <fullName evidence="6">Ribosomal RNA small subunit methyltransferase G</fullName>
        <ecNumber evidence="6">2.1.1.-</ecNumber>
    </recommendedName>
    <alternativeName>
        <fullName evidence="6">16S rRNA 7-methylguanosine methyltransferase</fullName>
        <shortName evidence="6">16S rRNA m7G methyltransferase</shortName>
    </alternativeName>
</protein>
<dbReference type="SUPFAM" id="SSF53335">
    <property type="entry name" value="S-adenosyl-L-methionine-dependent methyltransferases"/>
    <property type="match status" value="1"/>
</dbReference>
<evidence type="ECO:0000256" key="4">
    <source>
        <dbReference type="ARBA" id="ARBA00022679"/>
    </source>
</evidence>
<keyword evidence="5 6" id="KW-0949">S-adenosyl-L-methionine</keyword>
<name>A0A1C4XRX9_9ACTN</name>
<sequence>MASDETTAGAVAGPGGTPPGPSPVHGDPTVDPVFSEGDGPVDPTFSGEPAFSGETPFSGEPAFSGEAVTAGEPVPVTGEHVVAAHPAAEVTPAFSGESEGRAEPSAREESVAPVGAVDPVFAEPTPVVAVDPVVAEPAPVGPERSPADHQPSSEGRGPSAAGRGPSAAGREVEAGGREVDDLPSGGRSNADPTRALPSPVDGASGSSGDQPSAAGATLPPELAEAARALFGDRLDLAAAYAELLATDGVVRGLIGPRETPRLWDRHLLNCAAMAERIPEGASLIDVGSGAGLPGLVLAIARPDLTVTLVEPLARRTAFLIEAVQQLGLTRCVRVFRGRAEEAAAGSRDREPLTADIVTARAVAPLDRLAAWCLPLAVPGGRLVALKGASAAEEIAEHAAAVARLGGGEPELHRCGVDVIDPPATVIEVVRERVVGPARKKGPKRSRGGRRRGAQGRDR</sequence>
<dbReference type="AlphaFoldDB" id="A0A1C4XRX9"/>
<proteinExistence type="inferred from homology"/>
<gene>
    <name evidence="6" type="primary">rsmG</name>
    <name evidence="8" type="ORF">GA0070214_106307</name>
</gene>
<feature type="compositionally biased region" description="Low complexity" evidence="7">
    <location>
        <begin position="132"/>
        <end position="143"/>
    </location>
</feature>
<keyword evidence="3 6" id="KW-0489">Methyltransferase</keyword>
<evidence type="ECO:0000313" key="9">
    <source>
        <dbReference type="Proteomes" id="UP000199629"/>
    </source>
</evidence>
<dbReference type="CDD" id="cd02440">
    <property type="entry name" value="AdoMet_MTases"/>
    <property type="match status" value="1"/>
</dbReference>
<dbReference type="GO" id="GO:0070043">
    <property type="term" value="F:rRNA (guanine-N7-)-methyltransferase activity"/>
    <property type="evidence" value="ECO:0007669"/>
    <property type="project" value="UniProtKB-UniRule"/>
</dbReference>
<feature type="region of interest" description="Disordered" evidence="7">
    <location>
        <begin position="1"/>
        <end position="70"/>
    </location>
</feature>
<dbReference type="InterPro" id="IPR003682">
    <property type="entry name" value="rRNA_ssu_MeTfrase_G"/>
</dbReference>
<keyword evidence="4 6" id="KW-0808">Transferase</keyword>
<keyword evidence="1 6" id="KW-0963">Cytoplasm</keyword>
<organism evidence="8 9">
    <name type="scientific">Micromonospora chaiyaphumensis</name>
    <dbReference type="NCBI Taxonomy" id="307119"/>
    <lineage>
        <taxon>Bacteria</taxon>
        <taxon>Bacillati</taxon>
        <taxon>Actinomycetota</taxon>
        <taxon>Actinomycetes</taxon>
        <taxon>Micromonosporales</taxon>
        <taxon>Micromonosporaceae</taxon>
        <taxon>Micromonospora</taxon>
    </lineage>
</organism>